<comment type="caution">
    <text evidence="10">The sequence shown here is derived from an EMBL/GenBank/DDBJ whole genome shotgun (WGS) entry which is preliminary data.</text>
</comment>
<dbReference type="GO" id="GO:0000177">
    <property type="term" value="C:cytoplasmic exosome (RNase complex)"/>
    <property type="evidence" value="ECO:0007669"/>
    <property type="project" value="TreeGrafter"/>
</dbReference>
<dbReference type="Pfam" id="PF15985">
    <property type="entry name" value="KH_6"/>
    <property type="match status" value="1"/>
</dbReference>
<accession>A0A177TNB2</accession>
<feature type="domain" description="RRP4 S1" evidence="9">
    <location>
        <begin position="119"/>
        <end position="193"/>
    </location>
</feature>
<dbReference type="GO" id="GO:0071034">
    <property type="term" value="P:CUT catabolic process"/>
    <property type="evidence" value="ECO:0007669"/>
    <property type="project" value="TreeGrafter"/>
</dbReference>
<comment type="subcellular location">
    <subcellularLocation>
        <location evidence="1">Nucleus</location>
    </subcellularLocation>
</comment>
<evidence type="ECO:0000256" key="6">
    <source>
        <dbReference type="ARBA" id="ARBA00023242"/>
    </source>
</evidence>
<dbReference type="GO" id="GO:0071038">
    <property type="term" value="P:TRAMP-dependent tRNA surveillance pathway"/>
    <property type="evidence" value="ECO:0007669"/>
    <property type="project" value="TreeGrafter"/>
</dbReference>
<evidence type="ECO:0000313" key="11">
    <source>
        <dbReference type="Proteomes" id="UP000077521"/>
    </source>
</evidence>
<dbReference type="SUPFAM" id="SSF50249">
    <property type="entry name" value="Nucleic acid-binding proteins"/>
    <property type="match status" value="1"/>
</dbReference>
<protein>
    <submittedName>
        <fullName evidence="10">Uncharacterized protein</fullName>
    </submittedName>
</protein>
<dbReference type="InterPro" id="IPR026699">
    <property type="entry name" value="Exosome_RNA_bind1/RRP40/RRP4"/>
</dbReference>
<evidence type="ECO:0000256" key="3">
    <source>
        <dbReference type="ARBA" id="ARBA00022552"/>
    </source>
</evidence>
<dbReference type="Gene3D" id="2.40.50.100">
    <property type="match status" value="1"/>
</dbReference>
<reference evidence="10" key="1">
    <citation type="submission" date="2016-04" db="EMBL/GenBank/DDBJ databases">
        <authorList>
            <person name="Nguyen H.D."/>
            <person name="Samba Siva P."/>
            <person name="Cullis J."/>
            <person name="Levesque C.A."/>
            <person name="Hambleton S."/>
        </authorList>
    </citation>
    <scope>NUCLEOTIDE SEQUENCE</scope>
    <source>
        <strain evidence="10">DAOMC 236416</strain>
    </source>
</reference>
<organism evidence="10 11">
    <name type="scientific">Tilletia indica</name>
    <dbReference type="NCBI Taxonomy" id="43049"/>
    <lineage>
        <taxon>Eukaryota</taxon>
        <taxon>Fungi</taxon>
        <taxon>Dikarya</taxon>
        <taxon>Basidiomycota</taxon>
        <taxon>Ustilaginomycotina</taxon>
        <taxon>Exobasidiomycetes</taxon>
        <taxon>Tilletiales</taxon>
        <taxon>Tilletiaceae</taxon>
        <taxon>Tilletia</taxon>
    </lineage>
</organism>
<dbReference type="GO" id="GO:0003723">
    <property type="term" value="F:RNA binding"/>
    <property type="evidence" value="ECO:0007669"/>
    <property type="project" value="UniProtKB-KW"/>
</dbReference>
<evidence type="ECO:0000313" key="10">
    <source>
        <dbReference type="EMBL" id="KAE8260771.1"/>
    </source>
</evidence>
<keyword evidence="6" id="KW-0539">Nucleus</keyword>
<keyword evidence="4" id="KW-0271">Exosome</keyword>
<feature type="domain" description="K Homology" evidence="8">
    <location>
        <begin position="215"/>
        <end position="255"/>
    </location>
</feature>
<feature type="region of interest" description="Disordered" evidence="7">
    <location>
        <begin position="369"/>
        <end position="400"/>
    </location>
</feature>
<gene>
    <name evidence="10" type="ORF">A4X13_0g157</name>
</gene>
<dbReference type="GO" id="GO:0071035">
    <property type="term" value="P:nuclear polyadenylation-dependent rRNA catabolic process"/>
    <property type="evidence" value="ECO:0007669"/>
    <property type="project" value="TreeGrafter"/>
</dbReference>
<evidence type="ECO:0000256" key="2">
    <source>
        <dbReference type="ARBA" id="ARBA00009155"/>
    </source>
</evidence>
<name>A0A177TNB2_9BASI</name>
<keyword evidence="5" id="KW-0694">RNA-binding</keyword>
<comment type="similarity">
    <text evidence="2">Belongs to the RRP4 family.</text>
</comment>
<dbReference type="InterPro" id="IPR036612">
    <property type="entry name" value="KH_dom_type_1_sf"/>
</dbReference>
<evidence type="ECO:0000256" key="5">
    <source>
        <dbReference type="ARBA" id="ARBA00022884"/>
    </source>
</evidence>
<feature type="region of interest" description="Disordered" evidence="7">
    <location>
        <begin position="259"/>
        <end position="282"/>
    </location>
</feature>
<dbReference type="Proteomes" id="UP000077521">
    <property type="component" value="Unassembled WGS sequence"/>
</dbReference>
<dbReference type="GO" id="GO:0034475">
    <property type="term" value="P:U4 snRNA 3'-end processing"/>
    <property type="evidence" value="ECO:0007669"/>
    <property type="project" value="TreeGrafter"/>
</dbReference>
<keyword evidence="3" id="KW-0698">rRNA processing</keyword>
<reference evidence="10" key="2">
    <citation type="journal article" date="2019" name="IMA Fungus">
        <title>Genome sequencing and comparison of five Tilletia species to identify candidate genes for the detection of regulated species infecting wheat.</title>
        <authorList>
            <person name="Nguyen H.D.T."/>
            <person name="Sultana T."/>
            <person name="Kesanakurti P."/>
            <person name="Hambleton S."/>
        </authorList>
    </citation>
    <scope>NUCLEOTIDE SEQUENCE</scope>
    <source>
        <strain evidence="10">DAOMC 236416</strain>
    </source>
</reference>
<dbReference type="FunFam" id="2.40.50.140:FF:000038">
    <property type="entry name" value="Exosome complex component RRP4"/>
    <property type="match status" value="1"/>
</dbReference>
<dbReference type="Pfam" id="PF21266">
    <property type="entry name" value="S1_RRP4"/>
    <property type="match status" value="1"/>
</dbReference>
<dbReference type="PANTHER" id="PTHR21321">
    <property type="entry name" value="PNAS-3 RELATED"/>
    <property type="match status" value="1"/>
</dbReference>
<sequence length="427" mass="45252">MATFSITAGPSRLWSGAGGFLSVSRQDAEDNGDEFEDEEDFAYTDDQQAAESFAGSRQRIATTGQPLASSSSFMRGHGAFLDQVRAGGSNATTPAIVSSLCGTVHLTNRLVSVRPTRARYAPEVGDLVVARITDVHPGARRWKCDIRSRLDANLLLSSVNLPGGVQRRKLDADEMQMRAFFSEGDLLVAEVQQVFNDGGVSLHTRSLRYGKLRNGALARVQSSLVQRLKSHFILVEGTDIELTLGLNGLVWVARRSAGSADPTQSQGRNEGTKQEPSGGAVGVDSARFLSESSGLGGVGVGRDIDAQGVYSDQNDPVSSNSLHTINRILSVLQLLNRNFLPISDTTVTHAYRISVELVPLPSVRLASANGQSDAMDVDGSEPSRTSKARGNEAAPGGTANAFSAGSIVEEAIVDAIREQLLSGAAGI</sequence>
<dbReference type="CDD" id="cd05789">
    <property type="entry name" value="S1_Rrp4"/>
    <property type="match status" value="1"/>
</dbReference>
<dbReference type="GO" id="GO:0071028">
    <property type="term" value="P:nuclear mRNA surveillance"/>
    <property type="evidence" value="ECO:0007669"/>
    <property type="project" value="UniProtKB-ARBA"/>
</dbReference>
<dbReference type="GO" id="GO:0000467">
    <property type="term" value="P:exonucleolytic trimming to generate mature 3'-end of 5.8S rRNA from tricistronic rRNA transcript (SSU-rRNA, 5.8S rRNA, LSU-rRNA)"/>
    <property type="evidence" value="ECO:0007669"/>
    <property type="project" value="TreeGrafter"/>
</dbReference>
<evidence type="ECO:0000256" key="7">
    <source>
        <dbReference type="SAM" id="MobiDB-lite"/>
    </source>
</evidence>
<evidence type="ECO:0000256" key="1">
    <source>
        <dbReference type="ARBA" id="ARBA00004123"/>
    </source>
</evidence>
<dbReference type="GO" id="GO:0071051">
    <property type="term" value="P:poly(A)-dependent snoRNA 3'-end processing"/>
    <property type="evidence" value="ECO:0007669"/>
    <property type="project" value="TreeGrafter"/>
</dbReference>
<dbReference type="Gene3D" id="2.40.50.140">
    <property type="entry name" value="Nucleic acid-binding proteins"/>
    <property type="match status" value="1"/>
</dbReference>
<evidence type="ECO:0000259" key="9">
    <source>
        <dbReference type="Pfam" id="PF21266"/>
    </source>
</evidence>
<dbReference type="EMBL" id="LWDF02000004">
    <property type="protein sequence ID" value="KAE8260771.1"/>
    <property type="molecule type" value="Genomic_DNA"/>
</dbReference>
<evidence type="ECO:0000259" key="8">
    <source>
        <dbReference type="Pfam" id="PF15985"/>
    </source>
</evidence>
<evidence type="ECO:0000256" key="4">
    <source>
        <dbReference type="ARBA" id="ARBA00022835"/>
    </source>
</evidence>
<keyword evidence="11" id="KW-1185">Reference proteome</keyword>
<dbReference type="InterPro" id="IPR048565">
    <property type="entry name" value="S1_RRP4"/>
</dbReference>
<dbReference type="AlphaFoldDB" id="A0A177TNB2"/>
<dbReference type="InterPro" id="IPR012340">
    <property type="entry name" value="NA-bd_OB-fold"/>
</dbReference>
<dbReference type="GO" id="GO:0000176">
    <property type="term" value="C:nuclear exosome (RNase complex)"/>
    <property type="evidence" value="ECO:0007669"/>
    <property type="project" value="TreeGrafter"/>
</dbReference>
<proteinExistence type="inferred from homology"/>
<dbReference type="InterPro" id="IPR004088">
    <property type="entry name" value="KH_dom_type_1"/>
</dbReference>
<dbReference type="SUPFAM" id="SSF54791">
    <property type="entry name" value="Eukaryotic type KH-domain (KH-domain type I)"/>
    <property type="match status" value="1"/>
</dbReference>
<dbReference type="PANTHER" id="PTHR21321:SF4">
    <property type="entry name" value="EXOSOME COMPLEX COMPONENT RRP4"/>
    <property type="match status" value="1"/>
</dbReference>